<name>A0A9Q5Z7K1_NOSLI</name>
<keyword evidence="1" id="KW-0472">Membrane</keyword>
<keyword evidence="1" id="KW-0812">Transmembrane</keyword>
<proteinExistence type="predicted"/>
<keyword evidence="1" id="KW-1133">Transmembrane helix</keyword>
<comment type="caution">
    <text evidence="2">The sequence shown here is derived from an EMBL/GenBank/DDBJ whole genome shotgun (WGS) entry which is preliminary data.</text>
</comment>
<dbReference type="Proteomes" id="UP000222310">
    <property type="component" value="Unassembled WGS sequence"/>
</dbReference>
<evidence type="ECO:0000313" key="3">
    <source>
        <dbReference type="Proteomes" id="UP000222310"/>
    </source>
</evidence>
<gene>
    <name evidence="2" type="ORF">VF08_28125</name>
</gene>
<evidence type="ECO:0000256" key="1">
    <source>
        <dbReference type="SAM" id="Phobius"/>
    </source>
</evidence>
<accession>A0A9Q5Z7K1</accession>
<evidence type="ECO:0000313" key="2">
    <source>
        <dbReference type="EMBL" id="PHJ97784.1"/>
    </source>
</evidence>
<feature type="transmembrane region" description="Helical" evidence="1">
    <location>
        <begin position="55"/>
        <end position="78"/>
    </location>
</feature>
<dbReference type="AlphaFoldDB" id="A0A9Q5Z7K1"/>
<organism evidence="2 3">
    <name type="scientific">Nostoc linckia z8</name>
    <dbReference type="NCBI Taxonomy" id="1628746"/>
    <lineage>
        <taxon>Bacteria</taxon>
        <taxon>Bacillati</taxon>
        <taxon>Cyanobacteriota</taxon>
        <taxon>Cyanophyceae</taxon>
        <taxon>Nostocales</taxon>
        <taxon>Nostocaceae</taxon>
        <taxon>Nostoc</taxon>
    </lineage>
</organism>
<reference evidence="2 3" key="1">
    <citation type="submission" date="2015-02" db="EMBL/GenBank/DDBJ databases">
        <title>Nostoc linckia genome annotation.</title>
        <authorList>
            <person name="Zhou Z."/>
        </authorList>
    </citation>
    <scope>NUCLEOTIDE SEQUENCE [LARGE SCALE GENOMIC DNA]</scope>
    <source>
        <strain evidence="3">z8</strain>
    </source>
</reference>
<dbReference type="EMBL" id="LAHD01000109">
    <property type="protein sequence ID" value="PHJ97784.1"/>
    <property type="molecule type" value="Genomic_DNA"/>
</dbReference>
<protein>
    <submittedName>
        <fullName evidence="2">Uncharacterized protein</fullName>
    </submittedName>
</protein>
<sequence length="80" mass="9884">MWFVRFFRYKPIFVLKTYERRQSTLKNFPKILNFQWESIFSLTALEYLKSIKKQLLANNFQFFLLSFYWIASWVSILANI</sequence>